<proteinExistence type="predicted"/>
<feature type="region of interest" description="Disordered" evidence="1">
    <location>
        <begin position="1"/>
        <end position="76"/>
    </location>
</feature>
<dbReference type="PANTHER" id="PTHR38111:SF2">
    <property type="entry name" value="FINGER DOMAIN PROTEIN, PUTATIVE (AFU_ORTHOLOGUE AFUA_1G01560)-RELATED"/>
    <property type="match status" value="1"/>
</dbReference>
<dbReference type="PANTHER" id="PTHR38111">
    <property type="entry name" value="ZN(2)-C6 FUNGAL-TYPE DOMAIN-CONTAINING PROTEIN-RELATED"/>
    <property type="match status" value="1"/>
</dbReference>
<reference evidence="2 3" key="1">
    <citation type="submission" date="2024-02" db="EMBL/GenBank/DDBJ databases">
        <title>De novo assembly and annotation of 12 fungi associated with fruit tree decline syndrome in Ontario, Canada.</title>
        <authorList>
            <person name="Sulman M."/>
            <person name="Ellouze W."/>
            <person name="Ilyukhin E."/>
        </authorList>
    </citation>
    <scope>NUCLEOTIDE SEQUENCE [LARGE SCALE GENOMIC DNA]</scope>
    <source>
        <strain evidence="2 3">M1-105</strain>
    </source>
</reference>
<protein>
    <submittedName>
        <fullName evidence="2">Uncharacterized protein</fullName>
    </submittedName>
</protein>
<comment type="caution">
    <text evidence="2">The sequence shown here is derived from an EMBL/GenBank/DDBJ whole genome shotgun (WGS) entry which is preliminary data.</text>
</comment>
<evidence type="ECO:0000313" key="3">
    <source>
        <dbReference type="Proteomes" id="UP001521116"/>
    </source>
</evidence>
<evidence type="ECO:0000313" key="2">
    <source>
        <dbReference type="EMBL" id="KAL1623646.1"/>
    </source>
</evidence>
<name>A0ABR3SKU4_9PEZI</name>
<gene>
    <name evidence="2" type="ORF">SLS56_008167</name>
</gene>
<sequence length="323" mass="33647">MVGVRFVDPAAPDRTETALRHPLPAPGAAPFPSCPSHGRPAPTAAGWNPALAPASTSSESERASIPPSTSLTPATDPETLEYDELLPIQDASALFPATVPAALPLTAFQDAIFITYTRSHLLRGVNDYSTLFQTLSPPSTHPLTSTSLISLSTTYFALSHPSAPSLRLRSHARYATALSAVNAALSAGPSPPIADALTAVVALALHEFLAPTAPAAWLAHCLGLARLFELRGARAVAAHPGLRALFETTRPVVIVAALAARRRCVFADGEWRRVPWEAAGAPKDRVHLLMDLLVEGPGLLEERAGGVAAEGEGASRGAGGVEA</sequence>
<accession>A0ABR3SKU4</accession>
<keyword evidence="3" id="KW-1185">Reference proteome</keyword>
<evidence type="ECO:0000256" key="1">
    <source>
        <dbReference type="SAM" id="MobiDB-lite"/>
    </source>
</evidence>
<dbReference type="Proteomes" id="UP001521116">
    <property type="component" value="Unassembled WGS sequence"/>
</dbReference>
<feature type="compositionally biased region" description="Pro residues" evidence="1">
    <location>
        <begin position="23"/>
        <end position="33"/>
    </location>
</feature>
<dbReference type="EMBL" id="JAJVDC020000116">
    <property type="protein sequence ID" value="KAL1623646.1"/>
    <property type="molecule type" value="Genomic_DNA"/>
</dbReference>
<dbReference type="InterPro" id="IPR053178">
    <property type="entry name" value="Osmoadaptation_assoc"/>
</dbReference>
<organism evidence="2 3">
    <name type="scientific">Neofusicoccum ribis</name>
    <dbReference type="NCBI Taxonomy" id="45134"/>
    <lineage>
        <taxon>Eukaryota</taxon>
        <taxon>Fungi</taxon>
        <taxon>Dikarya</taxon>
        <taxon>Ascomycota</taxon>
        <taxon>Pezizomycotina</taxon>
        <taxon>Dothideomycetes</taxon>
        <taxon>Dothideomycetes incertae sedis</taxon>
        <taxon>Botryosphaeriales</taxon>
        <taxon>Botryosphaeriaceae</taxon>
        <taxon>Neofusicoccum</taxon>
    </lineage>
</organism>